<feature type="region of interest" description="Disordered" evidence="1">
    <location>
        <begin position="89"/>
        <end position="147"/>
    </location>
</feature>
<name>A0AAW2TRW7_9LAMI</name>
<evidence type="ECO:0000256" key="1">
    <source>
        <dbReference type="SAM" id="MobiDB-lite"/>
    </source>
</evidence>
<proteinExistence type="predicted"/>
<feature type="compositionally biased region" description="Polar residues" evidence="1">
    <location>
        <begin position="94"/>
        <end position="112"/>
    </location>
</feature>
<dbReference type="EMBL" id="JACGWN010000014">
    <property type="protein sequence ID" value="KAL0407288.1"/>
    <property type="molecule type" value="Genomic_DNA"/>
</dbReference>
<comment type="caution">
    <text evidence="2">The sequence shown here is derived from an EMBL/GenBank/DDBJ whole genome shotgun (WGS) entry which is preliminary data.</text>
</comment>
<reference evidence="2" key="2">
    <citation type="journal article" date="2024" name="Plant">
        <title>Genomic evolution and insights into agronomic trait innovations of Sesamum species.</title>
        <authorList>
            <person name="Miao H."/>
            <person name="Wang L."/>
            <person name="Qu L."/>
            <person name="Liu H."/>
            <person name="Sun Y."/>
            <person name="Le M."/>
            <person name="Wang Q."/>
            <person name="Wei S."/>
            <person name="Zheng Y."/>
            <person name="Lin W."/>
            <person name="Duan Y."/>
            <person name="Cao H."/>
            <person name="Xiong S."/>
            <person name="Wang X."/>
            <person name="Wei L."/>
            <person name="Li C."/>
            <person name="Ma Q."/>
            <person name="Ju M."/>
            <person name="Zhao R."/>
            <person name="Li G."/>
            <person name="Mu C."/>
            <person name="Tian Q."/>
            <person name="Mei H."/>
            <person name="Zhang T."/>
            <person name="Gao T."/>
            <person name="Zhang H."/>
        </authorList>
    </citation>
    <scope>NUCLEOTIDE SEQUENCE</scope>
    <source>
        <strain evidence="2">KEN1</strain>
    </source>
</reference>
<organism evidence="2">
    <name type="scientific">Sesamum latifolium</name>
    <dbReference type="NCBI Taxonomy" id="2727402"/>
    <lineage>
        <taxon>Eukaryota</taxon>
        <taxon>Viridiplantae</taxon>
        <taxon>Streptophyta</taxon>
        <taxon>Embryophyta</taxon>
        <taxon>Tracheophyta</taxon>
        <taxon>Spermatophyta</taxon>
        <taxon>Magnoliopsida</taxon>
        <taxon>eudicotyledons</taxon>
        <taxon>Gunneridae</taxon>
        <taxon>Pentapetalae</taxon>
        <taxon>asterids</taxon>
        <taxon>lamiids</taxon>
        <taxon>Lamiales</taxon>
        <taxon>Pedaliaceae</taxon>
        <taxon>Sesamum</taxon>
    </lineage>
</organism>
<reference evidence="2" key="1">
    <citation type="submission" date="2020-06" db="EMBL/GenBank/DDBJ databases">
        <authorList>
            <person name="Li T."/>
            <person name="Hu X."/>
            <person name="Zhang T."/>
            <person name="Song X."/>
            <person name="Zhang H."/>
            <person name="Dai N."/>
            <person name="Sheng W."/>
            <person name="Hou X."/>
            <person name="Wei L."/>
        </authorList>
    </citation>
    <scope>NUCLEOTIDE SEQUENCE</scope>
    <source>
        <strain evidence="2">KEN1</strain>
        <tissue evidence="2">Leaf</tissue>
    </source>
</reference>
<feature type="compositionally biased region" description="Low complexity" evidence="1">
    <location>
        <begin position="131"/>
        <end position="147"/>
    </location>
</feature>
<dbReference type="PANTHER" id="PTHR34064:SF4">
    <property type="entry name" value="PROTEIN, PUTATIVE-RELATED"/>
    <property type="match status" value="1"/>
</dbReference>
<dbReference type="PANTHER" id="PTHR34064">
    <property type="entry name" value="OS04G0672300 PROTEIN"/>
    <property type="match status" value="1"/>
</dbReference>
<gene>
    <name evidence="2" type="ORF">Slati_4042700</name>
</gene>
<accession>A0AAW2TRW7</accession>
<protein>
    <submittedName>
        <fullName evidence="2">Uncharacterized protein</fullName>
    </submittedName>
</protein>
<dbReference type="AlphaFoldDB" id="A0AAW2TRW7"/>
<sequence>MTGNLKPENMGSDHSLISSNYEAGELYEKDGQKFPVSEHVNGLQHSSTKSDSFVVDMERFSHLIEKDISSNSRIGAQRSLSRKGWMRGVDKKINSTTPDLGNFSTLPTSPTATLHGDSTPEKASAVVGWEPPITTSSTIRSPSRMAA</sequence>
<evidence type="ECO:0000313" key="2">
    <source>
        <dbReference type="EMBL" id="KAL0407288.1"/>
    </source>
</evidence>